<evidence type="ECO:0000256" key="4">
    <source>
        <dbReference type="ARBA" id="ARBA00023186"/>
    </source>
</evidence>
<dbReference type="EMBL" id="JACHEP010000032">
    <property type="protein sequence ID" value="MBB5326211.1"/>
    <property type="molecule type" value="Genomic_DNA"/>
</dbReference>
<dbReference type="InterPro" id="IPR008622">
    <property type="entry name" value="FliT"/>
</dbReference>
<evidence type="ECO:0000256" key="3">
    <source>
        <dbReference type="ARBA" id="ARBA00022795"/>
    </source>
</evidence>
<evidence type="ECO:0000313" key="10">
    <source>
        <dbReference type="Proteomes" id="UP000520011"/>
    </source>
</evidence>
<keyword evidence="4" id="KW-0143">Chaperone</keyword>
<keyword evidence="9" id="KW-0969">Cilium</keyword>
<keyword evidence="8" id="KW-0175">Coiled coil</keyword>
<protein>
    <recommendedName>
        <fullName evidence="7">Flagellar protein FliT</fullName>
    </recommendedName>
</protein>
<evidence type="ECO:0000256" key="5">
    <source>
        <dbReference type="ARBA" id="ARBA00093765"/>
    </source>
</evidence>
<evidence type="ECO:0000256" key="6">
    <source>
        <dbReference type="ARBA" id="ARBA00093785"/>
    </source>
</evidence>
<comment type="function">
    <text evidence="5">May act as an export chaperone for the filament capping protein FliD.</text>
</comment>
<dbReference type="AlphaFoldDB" id="A0A7W8IT77"/>
<dbReference type="SUPFAM" id="SSF47162">
    <property type="entry name" value="Apolipoprotein"/>
    <property type="match status" value="1"/>
</dbReference>
<dbReference type="Proteomes" id="UP000520011">
    <property type="component" value="Unassembled WGS sequence"/>
</dbReference>
<feature type="coiled-coil region" evidence="8">
    <location>
        <begin position="27"/>
        <end position="98"/>
    </location>
</feature>
<accession>A0A7W8IT77</accession>
<organism evidence="9 10">
    <name type="scientific">Anoxybacteroides tepidamans</name>
    <dbReference type="NCBI Taxonomy" id="265948"/>
    <lineage>
        <taxon>Bacteria</taxon>
        <taxon>Bacillati</taxon>
        <taxon>Bacillota</taxon>
        <taxon>Bacilli</taxon>
        <taxon>Bacillales</taxon>
        <taxon>Anoxybacillaceae</taxon>
        <taxon>Anoxybacteroides</taxon>
    </lineage>
</organism>
<evidence type="ECO:0000313" key="9">
    <source>
        <dbReference type="EMBL" id="MBB5326211.1"/>
    </source>
</evidence>
<keyword evidence="10" id="KW-1185">Reference proteome</keyword>
<proteinExistence type="inferred from homology"/>
<dbReference type="Pfam" id="PF05400">
    <property type="entry name" value="FliT"/>
    <property type="match status" value="1"/>
</dbReference>
<evidence type="ECO:0000256" key="7">
    <source>
        <dbReference type="ARBA" id="ARBA00093797"/>
    </source>
</evidence>
<evidence type="ECO:0000256" key="8">
    <source>
        <dbReference type="SAM" id="Coils"/>
    </source>
</evidence>
<reference evidence="9 10" key="1">
    <citation type="submission" date="2020-08" db="EMBL/GenBank/DDBJ databases">
        <title>Genomic Encyclopedia of Type Strains, Phase IV (KMG-IV): sequencing the most valuable type-strain genomes for metagenomic binning, comparative biology and taxonomic classification.</title>
        <authorList>
            <person name="Goeker M."/>
        </authorList>
    </citation>
    <scope>NUCLEOTIDE SEQUENCE [LARGE SCALE GENOMIC DNA]</scope>
    <source>
        <strain evidence="9 10">DSM 16325</strain>
    </source>
</reference>
<gene>
    <name evidence="9" type="ORF">HNQ34_003330</name>
</gene>
<sequence>MNVVVELWKVTKALDGLLEKPVAKAGREETIAAIEQLLQRRDELIAQLAPPYSEEEERLGREMVALNQTIAQKLQQLKQQIQQDLKALKQKKKANENYTNPYQEAFSMDGMFYDKKR</sequence>
<keyword evidence="9" id="KW-0282">Flagellum</keyword>
<keyword evidence="9" id="KW-0966">Cell projection</keyword>
<comment type="similarity">
    <text evidence="6">Belongs to the bacillales FliT family.</text>
</comment>
<name>A0A7W8IT77_9BACL</name>
<keyword evidence="2" id="KW-0963">Cytoplasm</keyword>
<evidence type="ECO:0000256" key="1">
    <source>
        <dbReference type="ARBA" id="ARBA00004514"/>
    </source>
</evidence>
<keyword evidence="3" id="KW-1005">Bacterial flagellum biogenesis</keyword>
<comment type="subcellular location">
    <subcellularLocation>
        <location evidence="1">Cytoplasm</location>
        <location evidence="1">Cytosol</location>
    </subcellularLocation>
</comment>
<dbReference type="RefSeq" id="WP_183256371.1">
    <property type="nucleotide sequence ID" value="NZ_JACHEP010000032.1"/>
</dbReference>
<comment type="caution">
    <text evidence="9">The sequence shown here is derived from an EMBL/GenBank/DDBJ whole genome shotgun (WGS) entry which is preliminary data.</text>
</comment>
<evidence type="ECO:0000256" key="2">
    <source>
        <dbReference type="ARBA" id="ARBA00022490"/>
    </source>
</evidence>